<gene>
    <name evidence="1" type="ORF">JEU22_02210</name>
</gene>
<evidence type="ECO:0000313" key="2">
    <source>
        <dbReference type="Proteomes" id="UP000637061"/>
    </source>
</evidence>
<name>A0A8I1JI85_PSEPU</name>
<reference evidence="1" key="1">
    <citation type="submission" date="2020-12" db="EMBL/GenBank/DDBJ databases">
        <title>Enhanced detection system for hospital associated transmission using whole genome sequencing surveillance.</title>
        <authorList>
            <person name="Harrison L.H."/>
            <person name="Van Tyne D."/>
            <person name="Marsh J.W."/>
            <person name="Griffith M.P."/>
            <person name="Snyder D.J."/>
            <person name="Cooper V.S."/>
            <person name="Mustapha M."/>
        </authorList>
    </citation>
    <scope>NUCLEOTIDE SEQUENCE</scope>
    <source>
        <strain evidence="1">PSB00042</strain>
    </source>
</reference>
<organism evidence="1 2">
    <name type="scientific">Pseudomonas putida</name>
    <name type="common">Arthrobacter siderocapsulatus</name>
    <dbReference type="NCBI Taxonomy" id="303"/>
    <lineage>
        <taxon>Bacteria</taxon>
        <taxon>Pseudomonadati</taxon>
        <taxon>Pseudomonadota</taxon>
        <taxon>Gammaproteobacteria</taxon>
        <taxon>Pseudomonadales</taxon>
        <taxon>Pseudomonadaceae</taxon>
        <taxon>Pseudomonas</taxon>
    </lineage>
</organism>
<evidence type="ECO:0000313" key="1">
    <source>
        <dbReference type="EMBL" id="MBI6882713.1"/>
    </source>
</evidence>
<accession>A0A8I1JI85</accession>
<dbReference type="AlphaFoldDB" id="A0A8I1JI85"/>
<comment type="caution">
    <text evidence="1">The sequence shown here is derived from an EMBL/GenBank/DDBJ whole genome shotgun (WGS) entry which is preliminary data.</text>
</comment>
<protein>
    <submittedName>
        <fullName evidence="1">Uncharacterized protein</fullName>
    </submittedName>
</protein>
<dbReference type="Proteomes" id="UP000637061">
    <property type="component" value="Unassembled WGS sequence"/>
</dbReference>
<dbReference type="RefSeq" id="WP_198746321.1">
    <property type="nucleotide sequence ID" value="NZ_JAEHTE010000001.1"/>
</dbReference>
<dbReference type="EMBL" id="JAEHTE010000001">
    <property type="protein sequence ID" value="MBI6882713.1"/>
    <property type="molecule type" value="Genomic_DNA"/>
</dbReference>
<proteinExistence type="predicted"/>
<sequence>MDASKLKQLLATGPLLIEFQEQADDLEGYAYCGMRAHLIDVALQADDVATIKVSYKAFDEYNKSFEKATYYDENRKPVLTAREAGYYELEDEYYVSSKDDLTAYFSVLSDSVLGLWAEFIASGQENYVSWLEDQLRAARGLE</sequence>